<dbReference type="Proteomes" id="UP000197446">
    <property type="component" value="Unassembled WGS sequence"/>
</dbReference>
<evidence type="ECO:0000313" key="6">
    <source>
        <dbReference type="Proteomes" id="UP000197446"/>
    </source>
</evidence>
<keyword evidence="4" id="KW-0472">Membrane</keyword>
<dbReference type="GO" id="GO:0044096">
    <property type="term" value="C:type IV pilus"/>
    <property type="evidence" value="ECO:0007669"/>
    <property type="project" value="TreeGrafter"/>
</dbReference>
<comment type="caution">
    <text evidence="5">The sequence shown here is derived from an EMBL/GenBank/DDBJ whole genome shotgun (WGS) entry which is preliminary data.</text>
</comment>
<name>A0A254N8Q9_9BURK</name>
<accession>A0A254N8Q9</accession>
<keyword evidence="4" id="KW-0812">Transmembrane</keyword>
<keyword evidence="3" id="KW-0281">Fimbrium</keyword>
<dbReference type="InterPro" id="IPR001082">
    <property type="entry name" value="Pilin"/>
</dbReference>
<organism evidence="5 6">
    <name type="scientific">Roseateles puraquae</name>
    <dbReference type="NCBI Taxonomy" id="431059"/>
    <lineage>
        <taxon>Bacteria</taxon>
        <taxon>Pseudomonadati</taxon>
        <taxon>Pseudomonadota</taxon>
        <taxon>Betaproteobacteria</taxon>
        <taxon>Burkholderiales</taxon>
        <taxon>Sphaerotilaceae</taxon>
        <taxon>Roseateles</taxon>
    </lineage>
</organism>
<comment type="similarity">
    <text evidence="1 3">Belongs to the N-Me-Phe pilin family.</text>
</comment>
<dbReference type="PANTHER" id="PTHR30093">
    <property type="entry name" value="GENERAL SECRETION PATHWAY PROTEIN G"/>
    <property type="match status" value="1"/>
</dbReference>
<dbReference type="EMBL" id="NISI01000006">
    <property type="protein sequence ID" value="OWR03202.1"/>
    <property type="molecule type" value="Genomic_DNA"/>
</dbReference>
<dbReference type="GO" id="GO:0043107">
    <property type="term" value="P:type IV pilus-dependent motility"/>
    <property type="evidence" value="ECO:0007669"/>
    <property type="project" value="TreeGrafter"/>
</dbReference>
<dbReference type="InterPro" id="IPR045584">
    <property type="entry name" value="Pilin-like"/>
</dbReference>
<dbReference type="RefSeq" id="WP_088484355.1">
    <property type="nucleotide sequence ID" value="NZ_JBCNLH010000004.1"/>
</dbReference>
<dbReference type="OrthoDB" id="8607132at2"/>
<protein>
    <submittedName>
        <fullName evidence="5">Prepilin-type cleavage/methylation domain-containing protein</fullName>
    </submittedName>
</protein>
<sequence>MNLKARAQQGFTLIELMIVVAIIGILAAVAIPQYKDYTAKAKIGNAIVAIDSFKNAVALCGQEEGALTNCNQTGILSNATFTKTNEVASATITGAGVITLTFESSTKVGNDLGGKSITFTPTLGNSAVNWKIDGSAVTNATLKQVIEKNSYS</sequence>
<dbReference type="Pfam" id="PF00114">
    <property type="entry name" value="Pilin"/>
    <property type="match status" value="1"/>
</dbReference>
<dbReference type="Gene3D" id="3.30.700.10">
    <property type="entry name" value="Glycoprotein, Type 4 Pilin"/>
    <property type="match status" value="1"/>
</dbReference>
<evidence type="ECO:0000313" key="5">
    <source>
        <dbReference type="EMBL" id="OWR03202.1"/>
    </source>
</evidence>
<gene>
    <name evidence="5" type="ORF">CDO81_16720</name>
</gene>
<keyword evidence="2" id="KW-0488">Methylation</keyword>
<reference evidence="5 6" key="1">
    <citation type="journal article" date="2007" name="Int. J. Syst. Evol. Microbiol.">
        <title>Description of Pelomonas aquatica sp. nov. and Pelomonas puraquae sp. nov., isolated from industrial and haemodialysis water.</title>
        <authorList>
            <person name="Gomila M."/>
            <person name="Bowien B."/>
            <person name="Falsen E."/>
            <person name="Moore E.R."/>
            <person name="Lalucat J."/>
        </authorList>
    </citation>
    <scope>NUCLEOTIDE SEQUENCE [LARGE SCALE GENOMIC DNA]</scope>
    <source>
        <strain evidence="5 6">CCUG 52769</strain>
    </source>
</reference>
<proteinExistence type="inferred from homology"/>
<dbReference type="NCBIfam" id="TIGR02532">
    <property type="entry name" value="IV_pilin_GFxxxE"/>
    <property type="match status" value="1"/>
</dbReference>
<keyword evidence="4" id="KW-1133">Transmembrane helix</keyword>
<evidence type="ECO:0000256" key="3">
    <source>
        <dbReference type="RuleBase" id="RU000389"/>
    </source>
</evidence>
<evidence type="ECO:0000256" key="4">
    <source>
        <dbReference type="SAM" id="Phobius"/>
    </source>
</evidence>
<evidence type="ECO:0000256" key="2">
    <source>
        <dbReference type="ARBA" id="ARBA00022481"/>
    </source>
</evidence>
<dbReference type="Pfam" id="PF07963">
    <property type="entry name" value="N_methyl"/>
    <property type="match status" value="1"/>
</dbReference>
<dbReference type="PANTHER" id="PTHR30093:SF34">
    <property type="entry name" value="PREPILIN PEPTIDASE-DEPENDENT PROTEIN D"/>
    <property type="match status" value="1"/>
</dbReference>
<dbReference type="AlphaFoldDB" id="A0A254N8Q9"/>
<dbReference type="PROSITE" id="PS00409">
    <property type="entry name" value="PROKAR_NTER_METHYL"/>
    <property type="match status" value="1"/>
</dbReference>
<feature type="transmembrane region" description="Helical" evidence="4">
    <location>
        <begin position="12"/>
        <end position="31"/>
    </location>
</feature>
<keyword evidence="6" id="KW-1185">Reference proteome</keyword>
<dbReference type="GO" id="GO:0007155">
    <property type="term" value="P:cell adhesion"/>
    <property type="evidence" value="ECO:0007669"/>
    <property type="project" value="InterPro"/>
</dbReference>
<evidence type="ECO:0000256" key="1">
    <source>
        <dbReference type="ARBA" id="ARBA00005233"/>
    </source>
</evidence>
<dbReference type="InterPro" id="IPR012902">
    <property type="entry name" value="N_methyl_site"/>
</dbReference>
<dbReference type="SUPFAM" id="SSF54523">
    <property type="entry name" value="Pili subunits"/>
    <property type="match status" value="1"/>
</dbReference>